<gene>
    <name evidence="2" type="ORF">VITISV_022568</name>
</gene>
<name>A5B937_VITVI</name>
<evidence type="ECO:0000313" key="2">
    <source>
        <dbReference type="EMBL" id="CAN61117.1"/>
    </source>
</evidence>
<keyword evidence="1" id="KW-0040">ANK repeat</keyword>
<dbReference type="EMBL" id="AM450957">
    <property type="protein sequence ID" value="CAN61117.1"/>
    <property type="molecule type" value="Genomic_DNA"/>
</dbReference>
<evidence type="ECO:0000256" key="1">
    <source>
        <dbReference type="ARBA" id="ARBA00023043"/>
    </source>
</evidence>
<organism evidence="2">
    <name type="scientific">Vitis vinifera</name>
    <name type="common">Grape</name>
    <dbReference type="NCBI Taxonomy" id="29760"/>
    <lineage>
        <taxon>Eukaryota</taxon>
        <taxon>Viridiplantae</taxon>
        <taxon>Streptophyta</taxon>
        <taxon>Embryophyta</taxon>
        <taxon>Tracheophyta</taxon>
        <taxon>Spermatophyta</taxon>
        <taxon>Magnoliopsida</taxon>
        <taxon>eudicotyledons</taxon>
        <taxon>Gunneridae</taxon>
        <taxon>Pentapetalae</taxon>
        <taxon>rosids</taxon>
        <taxon>Vitales</taxon>
        <taxon>Vitaceae</taxon>
        <taxon>Viteae</taxon>
        <taxon>Vitis</taxon>
    </lineage>
</organism>
<dbReference type="PANTHER" id="PTHR23335:SF0">
    <property type="entry name" value="CALMODULIN-BINDING TRANSCRIPTION ACTIVATOR 2-LIKE ISOFORM X1"/>
    <property type="match status" value="1"/>
</dbReference>
<dbReference type="InterPro" id="IPR014756">
    <property type="entry name" value="Ig_E-set"/>
</dbReference>
<dbReference type="AlphaFoldDB" id="A5B937"/>
<dbReference type="Pfam" id="PF20206">
    <property type="entry name" value="Tra1_ring"/>
    <property type="match status" value="1"/>
</dbReference>
<proteinExistence type="predicted"/>
<dbReference type="PANTHER" id="PTHR23335">
    <property type="entry name" value="CALMODULIN-BINDING TRANSCRIPTION ACTIVATOR CAMTA"/>
    <property type="match status" value="1"/>
</dbReference>
<dbReference type="InterPro" id="IPR013783">
    <property type="entry name" value="Ig-like_fold"/>
</dbReference>
<dbReference type="Gene3D" id="2.60.40.10">
    <property type="entry name" value="Immunoglobulins"/>
    <property type="match status" value="1"/>
</dbReference>
<dbReference type="SUPFAM" id="SSF81296">
    <property type="entry name" value="E set domains"/>
    <property type="match status" value="1"/>
</dbReference>
<dbReference type="ExpressionAtlas" id="A5B937">
    <property type="expression patterns" value="baseline and differential"/>
</dbReference>
<reference evidence="2" key="1">
    <citation type="journal article" date="2007" name="PLoS ONE">
        <title>The first genome sequence of an elite grapevine cultivar (Pinot noir Vitis vinifera L.): coping with a highly heterozygous genome.</title>
        <authorList>
            <person name="Velasco R."/>
            <person name="Zharkikh A."/>
            <person name="Troggio M."/>
            <person name="Cartwright D.A."/>
            <person name="Cestaro A."/>
            <person name="Pruss D."/>
            <person name="Pindo M."/>
            <person name="FitzGerald L.M."/>
            <person name="Vezzulli S."/>
            <person name="Reid J."/>
            <person name="Malacarne G."/>
            <person name="Iliev D."/>
            <person name="Coppola G."/>
            <person name="Wardell B."/>
            <person name="Micheletti D."/>
            <person name="Macalma T."/>
            <person name="Facci M."/>
            <person name="Mitchell J.T."/>
            <person name="Perazzolli M."/>
            <person name="Eldredge G."/>
            <person name="Gatto P."/>
            <person name="Oyzerski R."/>
            <person name="Moretto M."/>
            <person name="Gutin N."/>
            <person name="Stefanini M."/>
            <person name="Chen Y."/>
            <person name="Segala C."/>
            <person name="Davenport C."/>
            <person name="Dematte L."/>
            <person name="Mraz A."/>
            <person name="Battilana J."/>
            <person name="Stormo K."/>
            <person name="Costa F."/>
            <person name="Tao Q."/>
            <person name="Si-Ammour A."/>
            <person name="Harkins T."/>
            <person name="Lackey A."/>
            <person name="Perbost C."/>
            <person name="Taillon B."/>
            <person name="Stella A."/>
            <person name="Solovyev V."/>
            <person name="Fawcett J.A."/>
            <person name="Sterck L."/>
            <person name="Vandepoele K."/>
            <person name="Grando S.M."/>
            <person name="Toppo S."/>
            <person name="Moser C."/>
            <person name="Lanchbury J."/>
            <person name="Bogden R."/>
            <person name="Skolnick M."/>
            <person name="Sgaramella V."/>
            <person name="Bhatnagar S.K."/>
            <person name="Fontana P."/>
            <person name="Gutin A."/>
            <person name="Van de Peer Y."/>
            <person name="Salamini F."/>
            <person name="Viola R."/>
        </authorList>
    </citation>
    <scope>NUCLEOTIDE SEQUENCE</scope>
</reference>
<dbReference type="InterPro" id="IPR046805">
    <property type="entry name" value="Tra1_ring"/>
</dbReference>
<protein>
    <submittedName>
        <fullName evidence="2">Uncharacterized protein</fullName>
    </submittedName>
</protein>
<accession>A5B937</accession>
<sequence>MLEEGGFWDCLEEKHRGAGKEQVQPSSSRVPTCSSPDHECYSSSLGCQDICKGSPVYGAEDDISQFGKTPNLLIHTYSGVRNVGNFIIMCAKLPSAYVGSLVRSGSRSLNDWISHVLGQVGSATALNFYLSLKPPLLKLSQELVDFLQEALQIAEVDETVWVVKFMNPKVSISLNKLRTACIELLCTAMAWADFKTPAHSEFSLVADTSTAHIENKSKEDGANNDASGELKKLDSFGRRMHKEIGGDCDDSLMASDSGNYWNTLDKQNDDKEVSTEVLTNNVIRCHASLHTPGRVPFYVTYSNRLACSEVRKFEYREKPSGVAFLWLLEVHQKMMCNSKYNWKNVIFRPGEEVDLTNQLIESERHFNAIELNKFGKNGGSRVSYSQALTNGGTNTYSQALPSRSTIYNQGLANSGTSSYSQAFVNGSPRTYSRLIENGNAGSENLVICNEEAAMYSQAMHNGDIDLNEYSLWDLLGVASSVSVDRSSAPGSK</sequence>